<organism evidence="6 7">
    <name type="scientific">Halovulum dunhuangense</name>
    <dbReference type="NCBI Taxonomy" id="1505036"/>
    <lineage>
        <taxon>Bacteria</taxon>
        <taxon>Pseudomonadati</taxon>
        <taxon>Pseudomonadota</taxon>
        <taxon>Alphaproteobacteria</taxon>
        <taxon>Rhodobacterales</taxon>
        <taxon>Paracoccaceae</taxon>
        <taxon>Halovulum</taxon>
    </lineage>
</organism>
<dbReference type="EMBL" id="JABFBC010000001">
    <property type="protein sequence ID" value="NNU80104.1"/>
    <property type="molecule type" value="Genomic_DNA"/>
</dbReference>
<evidence type="ECO:0000256" key="3">
    <source>
        <dbReference type="ARBA" id="ARBA00022989"/>
    </source>
</evidence>
<dbReference type="PANTHER" id="PTHR10361:SF24">
    <property type="entry name" value="P3 PROTEIN"/>
    <property type="match status" value="1"/>
</dbReference>
<feature type="transmembrane region" description="Helical" evidence="5">
    <location>
        <begin position="170"/>
        <end position="189"/>
    </location>
</feature>
<feature type="transmembrane region" description="Helical" evidence="5">
    <location>
        <begin position="38"/>
        <end position="63"/>
    </location>
</feature>
<dbReference type="InterPro" id="IPR002657">
    <property type="entry name" value="BilAc:Na_symport/Acr3"/>
</dbReference>
<keyword evidence="2 5" id="KW-0812">Transmembrane</keyword>
<gene>
    <name evidence="6" type="ORF">HMH01_06600</name>
</gene>
<protein>
    <submittedName>
        <fullName evidence="6">Bile acid:sodium symporter family protein</fullName>
    </submittedName>
</protein>
<accession>A0A849L1G6</accession>
<proteinExistence type="predicted"/>
<keyword evidence="4 5" id="KW-0472">Membrane</keyword>
<dbReference type="PANTHER" id="PTHR10361">
    <property type="entry name" value="SODIUM-BILE ACID COTRANSPORTER"/>
    <property type="match status" value="1"/>
</dbReference>
<sequence length="288" mass="29921">MRTLLDIGLPLGLFGIMFWLGLELRLGDFRRVLARPRALVLGLCLQGLALPALGLALILSWPVPLPAELGLGVMLLAASPGGVTSNLFTRLAGGDTALSITLTATMTLAAFVTVPTILALAQAVLGLEIAGDLSFPVLSLTLFALVVVPVALGVLARVRLAHLVARHGRRVLRMAALLLGGLLALSLVDARAELEGALRDAGLLALALNLSAMALALIAARMARLEPPQARALSLECGLQSTPTALTLAVLLGLPAMALTPAAFYGIWMLLSASAFAALNARRRALHP</sequence>
<keyword evidence="3 5" id="KW-1133">Transmembrane helix</keyword>
<evidence type="ECO:0000256" key="4">
    <source>
        <dbReference type="ARBA" id="ARBA00023136"/>
    </source>
</evidence>
<feature type="transmembrane region" description="Helical" evidence="5">
    <location>
        <begin position="100"/>
        <end position="125"/>
    </location>
</feature>
<dbReference type="Pfam" id="PF01758">
    <property type="entry name" value="SBF"/>
    <property type="match status" value="1"/>
</dbReference>
<evidence type="ECO:0000256" key="2">
    <source>
        <dbReference type="ARBA" id="ARBA00022692"/>
    </source>
</evidence>
<evidence type="ECO:0000256" key="5">
    <source>
        <dbReference type="SAM" id="Phobius"/>
    </source>
</evidence>
<name>A0A849L1G6_9RHOB</name>
<dbReference type="AlphaFoldDB" id="A0A849L1G6"/>
<feature type="transmembrane region" description="Helical" evidence="5">
    <location>
        <begin position="201"/>
        <end position="220"/>
    </location>
</feature>
<dbReference type="InterPro" id="IPR038770">
    <property type="entry name" value="Na+/solute_symporter_sf"/>
</dbReference>
<dbReference type="Proteomes" id="UP000572377">
    <property type="component" value="Unassembled WGS sequence"/>
</dbReference>
<dbReference type="InterPro" id="IPR004710">
    <property type="entry name" value="Bilac:Na_transpt"/>
</dbReference>
<comment type="subcellular location">
    <subcellularLocation>
        <location evidence="1">Membrane</location>
        <topology evidence="1">Multi-pass membrane protein</topology>
    </subcellularLocation>
</comment>
<feature type="transmembrane region" description="Helical" evidence="5">
    <location>
        <begin position="7"/>
        <end position="26"/>
    </location>
</feature>
<dbReference type="GO" id="GO:0016020">
    <property type="term" value="C:membrane"/>
    <property type="evidence" value="ECO:0007669"/>
    <property type="project" value="UniProtKB-SubCell"/>
</dbReference>
<evidence type="ECO:0000313" key="7">
    <source>
        <dbReference type="Proteomes" id="UP000572377"/>
    </source>
</evidence>
<evidence type="ECO:0000256" key="1">
    <source>
        <dbReference type="ARBA" id="ARBA00004141"/>
    </source>
</evidence>
<reference evidence="6 7" key="1">
    <citation type="submission" date="2020-05" db="EMBL/GenBank/DDBJ databases">
        <title>Gimesia benthica sp. nov., a novel planctomycete isolated from a deep-sea water sample of the Northwest Indian Ocean.</title>
        <authorList>
            <person name="Wang J."/>
            <person name="Ruan C."/>
            <person name="Song L."/>
            <person name="Zhu Y."/>
            <person name="Li A."/>
            <person name="Zheng X."/>
            <person name="Wang L."/>
            <person name="Lu Z."/>
            <person name="Huang Y."/>
            <person name="Du W."/>
            <person name="Zhou Y."/>
            <person name="Huang L."/>
            <person name="Dai X."/>
        </authorList>
    </citation>
    <scope>NUCLEOTIDE SEQUENCE [LARGE SCALE GENOMIC DNA]</scope>
    <source>
        <strain evidence="6 7">YYQ-30</strain>
    </source>
</reference>
<keyword evidence="7" id="KW-1185">Reference proteome</keyword>
<evidence type="ECO:0000313" key="6">
    <source>
        <dbReference type="EMBL" id="NNU80104.1"/>
    </source>
</evidence>
<comment type="caution">
    <text evidence="6">The sequence shown here is derived from an EMBL/GenBank/DDBJ whole genome shotgun (WGS) entry which is preliminary data.</text>
</comment>
<feature type="transmembrane region" description="Helical" evidence="5">
    <location>
        <begin position="137"/>
        <end position="158"/>
    </location>
</feature>
<feature type="transmembrane region" description="Helical" evidence="5">
    <location>
        <begin position="69"/>
        <end position="88"/>
    </location>
</feature>
<dbReference type="Gene3D" id="1.20.1530.20">
    <property type="match status" value="1"/>
</dbReference>